<proteinExistence type="predicted"/>
<dbReference type="Gene3D" id="3.30.457.10">
    <property type="entry name" value="Copper amine oxidase-like, N-terminal domain"/>
    <property type="match status" value="1"/>
</dbReference>
<dbReference type="InterPro" id="IPR012854">
    <property type="entry name" value="Cu_amine_oxidase-like_N"/>
</dbReference>
<comment type="caution">
    <text evidence="3">The sequence shown here is derived from an EMBL/GenBank/DDBJ whole genome shotgun (WGS) entry which is preliminary data.</text>
</comment>
<accession>A0A848MBJ3</accession>
<name>A0A848MBJ3_PAELE</name>
<evidence type="ECO:0000256" key="1">
    <source>
        <dbReference type="SAM" id="SignalP"/>
    </source>
</evidence>
<reference evidence="3 4" key="1">
    <citation type="submission" date="2020-04" db="EMBL/GenBank/DDBJ databases">
        <title>Paenibacillus algicola sp. nov., a novel marine bacterium producing alginate lyase.</title>
        <authorList>
            <person name="Huang H."/>
        </authorList>
    </citation>
    <scope>NUCLEOTIDE SEQUENCE [LARGE SCALE GENOMIC DNA]</scope>
    <source>
        <strain evidence="3 4">L7-75</strain>
    </source>
</reference>
<feature type="domain" description="Copper amine oxidase-like N-terminal" evidence="2">
    <location>
        <begin position="47"/>
        <end position="150"/>
    </location>
</feature>
<dbReference type="AlphaFoldDB" id="A0A848MBJ3"/>
<feature type="chain" id="PRO_5032759093" description="Copper amine oxidase-like N-terminal domain-containing protein" evidence="1">
    <location>
        <begin position="37"/>
        <end position="420"/>
    </location>
</feature>
<evidence type="ECO:0000259" key="2">
    <source>
        <dbReference type="Pfam" id="PF07833"/>
    </source>
</evidence>
<feature type="signal peptide" evidence="1">
    <location>
        <begin position="1"/>
        <end position="36"/>
    </location>
</feature>
<evidence type="ECO:0000313" key="3">
    <source>
        <dbReference type="EMBL" id="NMO97609.1"/>
    </source>
</evidence>
<dbReference type="Pfam" id="PF07833">
    <property type="entry name" value="Cu_amine_oxidN1"/>
    <property type="match status" value="1"/>
</dbReference>
<keyword evidence="1" id="KW-0732">Signal</keyword>
<evidence type="ECO:0000313" key="4">
    <source>
        <dbReference type="Proteomes" id="UP000565468"/>
    </source>
</evidence>
<gene>
    <name evidence="3" type="ORF">HII30_17735</name>
</gene>
<organism evidence="3 4">
    <name type="scientific">Paenibacillus lemnae</name>
    <dbReference type="NCBI Taxonomy" id="1330551"/>
    <lineage>
        <taxon>Bacteria</taxon>
        <taxon>Bacillati</taxon>
        <taxon>Bacillota</taxon>
        <taxon>Bacilli</taxon>
        <taxon>Bacillales</taxon>
        <taxon>Paenibacillaceae</taxon>
        <taxon>Paenibacillus</taxon>
    </lineage>
</organism>
<dbReference type="SUPFAM" id="SSF55383">
    <property type="entry name" value="Copper amine oxidase, domain N"/>
    <property type="match status" value="1"/>
</dbReference>
<protein>
    <recommendedName>
        <fullName evidence="2">Copper amine oxidase-like N-terminal domain-containing protein</fullName>
    </recommendedName>
</protein>
<dbReference type="EMBL" id="JABBPN010000020">
    <property type="protein sequence ID" value="NMO97609.1"/>
    <property type="molecule type" value="Genomic_DNA"/>
</dbReference>
<dbReference type="Proteomes" id="UP000565468">
    <property type="component" value="Unassembled WGS sequence"/>
</dbReference>
<dbReference type="RefSeq" id="WP_169506381.1">
    <property type="nucleotide sequence ID" value="NZ_JABBPN010000020.1"/>
</dbReference>
<keyword evidence="4" id="KW-1185">Reference proteome</keyword>
<sequence>MKTETLKGNTSFIRLAVGMVLLLMLGAILASHNAGAASAKPIEVKYDEKKLSFTPDPILDKGTTLVPFRPLFEGMGMSVKWDKTKQTVTGTKDGLNIVLRINSKQATVNGKTIQLSLAPEIRNGSTLVPLRFVGESTGAYVAWNPYAPEILIYSDHFFKSNGVTKEQVRKAFEDHLAKIKAQVEAEKAANTTVKVPAAPKGSGVYKPASSNSVDLNNLQGMYYGFRPDYDGSECGGMCWDIYTFLPGKKIVTGQPANGGPETINCTKDTCRSYTISGNKLSIQGGSTHTIKKVNGRLVIDDIELEAVKPVKNDQKLSGTYTYRGFSGLIGISGGATSWSTTITFKADGTFESDHMMIGSVNGGAPTTGASGSSTSGSYRITGNTIVLAYRDKTVENELFFIQDGASASEIQIGENYFRTE</sequence>
<dbReference type="InterPro" id="IPR036582">
    <property type="entry name" value="Mao_N_sf"/>
</dbReference>